<dbReference type="PRINTS" id="PR00406">
    <property type="entry name" value="CYTB5RDTASE"/>
</dbReference>
<sequence length="232" mass="25952">MKLTLVKKEAEVPGVTTFIFQPDTLLGWRAGQFLRYHIPNPSPDERGANRFFTIASSPFEKNIQVTTRFDSEHGSSFKKDLASLNIGEALDAEGPMGGFVVDDVFISEGKKFCFIAGGIGITPFRSMLLDLDQKGLPINVTLLYANRDQNIVFKDEFDKLAQKYPTFKVHYIVDPQKIDEDLIKSSLINPQSSIFYVSGPAPMVKGLEATLEDMGVDEDNIKHDYFPGYSEI</sequence>
<dbReference type="InterPro" id="IPR017938">
    <property type="entry name" value="Riboflavin_synthase-like_b-brl"/>
</dbReference>
<proteinExistence type="predicted"/>
<dbReference type="PANTHER" id="PTHR47354:SF5">
    <property type="entry name" value="PROTEIN RFBI"/>
    <property type="match status" value="1"/>
</dbReference>
<accession>A0A0G0IGL3</accession>
<dbReference type="AlphaFoldDB" id="A0A0G0IGL3"/>
<dbReference type="Gene3D" id="3.40.50.80">
    <property type="entry name" value="Nucleotide-binding domain of ferredoxin-NADP reductase (FNR) module"/>
    <property type="match status" value="1"/>
</dbReference>
<dbReference type="PANTHER" id="PTHR47354">
    <property type="entry name" value="NADH OXIDOREDUCTASE HCR"/>
    <property type="match status" value="1"/>
</dbReference>
<dbReference type="InterPro" id="IPR039261">
    <property type="entry name" value="FNR_nucleotide-bd"/>
</dbReference>
<dbReference type="CDD" id="cd00322">
    <property type="entry name" value="FNR_like"/>
    <property type="match status" value="1"/>
</dbReference>
<comment type="caution">
    <text evidence="2">The sequence shown here is derived from an EMBL/GenBank/DDBJ whole genome shotgun (WGS) entry which is preliminary data.</text>
</comment>
<dbReference type="EMBL" id="LBSJ01000021">
    <property type="protein sequence ID" value="KKQ15176.1"/>
    <property type="molecule type" value="Genomic_DNA"/>
</dbReference>
<dbReference type="InterPro" id="IPR001709">
    <property type="entry name" value="Flavoprot_Pyr_Nucl_cyt_Rdtase"/>
</dbReference>
<name>A0A0G0IGL3_9BACT</name>
<dbReference type="InterPro" id="IPR017927">
    <property type="entry name" value="FAD-bd_FR_type"/>
</dbReference>
<organism evidence="2 3">
    <name type="scientific">Candidatus Daviesbacteria bacterium GW2011_GWA1_36_8</name>
    <dbReference type="NCBI Taxonomy" id="1618417"/>
    <lineage>
        <taxon>Bacteria</taxon>
        <taxon>Candidatus Daviesiibacteriota</taxon>
    </lineage>
</organism>
<dbReference type="SUPFAM" id="SSF52343">
    <property type="entry name" value="Ferredoxin reductase-like, C-terminal NADP-linked domain"/>
    <property type="match status" value="1"/>
</dbReference>
<gene>
    <name evidence="2" type="ORF">US28_C0021G0007</name>
</gene>
<dbReference type="PROSITE" id="PS51384">
    <property type="entry name" value="FAD_FR"/>
    <property type="match status" value="1"/>
</dbReference>
<dbReference type="PRINTS" id="PR00371">
    <property type="entry name" value="FPNCR"/>
</dbReference>
<dbReference type="Pfam" id="PF00175">
    <property type="entry name" value="NAD_binding_1"/>
    <property type="match status" value="1"/>
</dbReference>
<dbReference type="Proteomes" id="UP000034448">
    <property type="component" value="Unassembled WGS sequence"/>
</dbReference>
<evidence type="ECO:0000259" key="1">
    <source>
        <dbReference type="PROSITE" id="PS51384"/>
    </source>
</evidence>
<feature type="domain" description="FAD-binding FR-type" evidence="1">
    <location>
        <begin position="1"/>
        <end position="102"/>
    </location>
</feature>
<dbReference type="InterPro" id="IPR001433">
    <property type="entry name" value="OxRdtase_FAD/NAD-bd"/>
</dbReference>
<dbReference type="Gene3D" id="2.40.30.10">
    <property type="entry name" value="Translation factors"/>
    <property type="match status" value="1"/>
</dbReference>
<evidence type="ECO:0000313" key="2">
    <source>
        <dbReference type="EMBL" id="KKQ15176.1"/>
    </source>
</evidence>
<dbReference type="GO" id="GO:0016491">
    <property type="term" value="F:oxidoreductase activity"/>
    <property type="evidence" value="ECO:0007669"/>
    <property type="project" value="InterPro"/>
</dbReference>
<dbReference type="InterPro" id="IPR050415">
    <property type="entry name" value="MRET"/>
</dbReference>
<reference evidence="2 3" key="1">
    <citation type="journal article" date="2015" name="Nature">
        <title>rRNA introns, odd ribosomes, and small enigmatic genomes across a large radiation of phyla.</title>
        <authorList>
            <person name="Brown C.T."/>
            <person name="Hug L.A."/>
            <person name="Thomas B.C."/>
            <person name="Sharon I."/>
            <person name="Castelle C.J."/>
            <person name="Singh A."/>
            <person name="Wilkins M.J."/>
            <person name="Williams K.H."/>
            <person name="Banfield J.F."/>
        </authorList>
    </citation>
    <scope>NUCLEOTIDE SEQUENCE [LARGE SCALE GENOMIC DNA]</scope>
</reference>
<protein>
    <recommendedName>
        <fullName evidence="1">FAD-binding FR-type domain-containing protein</fullName>
    </recommendedName>
</protein>
<dbReference type="SUPFAM" id="SSF63380">
    <property type="entry name" value="Riboflavin synthase domain-like"/>
    <property type="match status" value="1"/>
</dbReference>
<evidence type="ECO:0000313" key="3">
    <source>
        <dbReference type="Proteomes" id="UP000034448"/>
    </source>
</evidence>